<protein>
    <submittedName>
        <fullName evidence="4">AT rich interactive domain 4A (RBP1-like)</fullName>
    </submittedName>
</protein>
<feature type="region of interest" description="Disordered" evidence="1">
    <location>
        <begin position="312"/>
        <end position="420"/>
    </location>
</feature>
<dbReference type="Gene3D" id="1.25.40.710">
    <property type="match status" value="1"/>
</dbReference>
<dbReference type="InterPro" id="IPR016197">
    <property type="entry name" value="Chromo-like_dom_sf"/>
</dbReference>
<evidence type="ECO:0000259" key="3">
    <source>
        <dbReference type="Pfam" id="PF12583"/>
    </source>
</evidence>
<feature type="region of interest" description="Disordered" evidence="1">
    <location>
        <begin position="119"/>
        <end position="264"/>
    </location>
</feature>
<dbReference type="PANTHER" id="PTHR13964:SF26">
    <property type="entry name" value="AT-RICH INTERACTIVE DOMAIN-CONTAINING PROTEIN 4A"/>
    <property type="match status" value="1"/>
</dbReference>
<feature type="region of interest" description="Disordered" evidence="1">
    <location>
        <begin position="496"/>
        <end position="522"/>
    </location>
</feature>
<feature type="region of interest" description="Disordered" evidence="1">
    <location>
        <begin position="1"/>
        <end position="77"/>
    </location>
</feature>
<dbReference type="Pfam" id="PF11717">
    <property type="entry name" value="Tudor-knot"/>
    <property type="match status" value="1"/>
</dbReference>
<accession>V9K922</accession>
<feature type="region of interest" description="Disordered" evidence="1">
    <location>
        <begin position="459"/>
        <end position="483"/>
    </location>
</feature>
<feature type="domain" description="Tripeptidyl peptidase II C-terminal" evidence="3">
    <location>
        <begin position="681"/>
        <end position="740"/>
    </location>
</feature>
<dbReference type="Gene3D" id="2.30.30.140">
    <property type="match status" value="1"/>
</dbReference>
<dbReference type="FunFam" id="2.30.30.140:FF:000012">
    <property type="entry name" value="AT-rich interactive domain-containing protein 4A"/>
    <property type="match status" value="1"/>
</dbReference>
<name>V9K922_CALMI</name>
<feature type="compositionally biased region" description="Basic residues" evidence="1">
    <location>
        <begin position="617"/>
        <end position="626"/>
    </location>
</feature>
<dbReference type="SUPFAM" id="SSF54160">
    <property type="entry name" value="Chromo domain-like"/>
    <property type="match status" value="1"/>
</dbReference>
<feature type="compositionally biased region" description="Polar residues" evidence="1">
    <location>
        <begin position="162"/>
        <end position="199"/>
    </location>
</feature>
<dbReference type="AlphaFoldDB" id="V9K922"/>
<dbReference type="GO" id="GO:0006357">
    <property type="term" value="P:regulation of transcription by RNA polymerase II"/>
    <property type="evidence" value="ECO:0007669"/>
    <property type="project" value="TreeGrafter"/>
</dbReference>
<dbReference type="InterPro" id="IPR022232">
    <property type="entry name" value="TPPII_C_art"/>
</dbReference>
<feature type="compositionally biased region" description="Basic and acidic residues" evidence="1">
    <location>
        <begin position="459"/>
        <end position="476"/>
    </location>
</feature>
<feature type="compositionally biased region" description="Basic and acidic residues" evidence="1">
    <location>
        <begin position="382"/>
        <end position="408"/>
    </location>
</feature>
<feature type="compositionally biased region" description="Polar residues" evidence="1">
    <location>
        <begin position="627"/>
        <end position="641"/>
    </location>
</feature>
<sequence>MSDSEGSNFSDDESSRSSEAEEQEENEEEEERVSGGSEKVDVEDEAEEVEEEEEEEEDELERYPSGTKVKVKYGRGKNQKIYEANIRNSELDDGEVIYLVHYYGWNTRYDEWVKGDRIIWPSDRGTPKGKHRRKVKNKQNHDKDEKKEEDKQNKSKRGRPSLKSTPTANSQRNSPRTPGSDGKSGTRSMRNNVSDSSPLLNGVEGKPRRRTRRSSGMCDSDKESANSSDENEVEASVNQSVKEEVVSISTVDEDDEELEEKRPRDNCLHEIRGLHCVENTASLNQAISSTEQTADNDEKTIIPIEEARKEIEERSLKGKGRRSKTRDTLSENNTIPVNHVVTISEIRKDVEEMESSEAKELPFPSAPEEETEVTNTGLSNELGHDEKKPGKRKSPELSTPEKRLRMESEEVMQTAESEEVNRIEYSAQDCKECKTFEELELKNDEAPTLEMVTEGCAKDEFKGHGEETEEDIASKNDEDDMMPQIGPEALVCHEVDLDDLDEKEKSSSEDTAAGNSRPSTPELVVTVMAGSVPQVLPMASPPPFHQDEVRSVKSESDMTIEVDSVAGESQEGLCESESANGFDASTSSSSSITVQDNESKEKGHKRICDSGSVTPAKKQKRNHKRSTVSSKNEKNGTGNSSDSEDLPVTDASNKCTPVKSSSKSQKLGRSPSRMTSPNSKDGDKEKDVKDEFADALRDMKIQWMAKLDVNVLYDELKEAYPAHLPLYVARLHQLDSEKERMKRLDEIVVAADVVISHIDQTGLAIHLAMKTDCRPEAAAIKSDMEKQKTSLIDALCRKGCALADQFLQFQSQGGAASEEMSSTEDDPKGNFKSLTETFNEILKWIELTDTKVLTFAYKHALVSKMYGRALKFAMKLVEDKSSKENWKNCIQLMKLLGWNHCASFIERSLPVMYPPDYSPF</sequence>
<dbReference type="InterPro" id="IPR051232">
    <property type="entry name" value="ARID/SWI1_ChromRemod"/>
</dbReference>
<dbReference type="CDD" id="cd18641">
    <property type="entry name" value="CBD_RBP1_like"/>
    <property type="match status" value="1"/>
</dbReference>
<evidence type="ECO:0000313" key="4">
    <source>
        <dbReference type="EMBL" id="AFO94225.1"/>
    </source>
</evidence>
<feature type="compositionally biased region" description="Acidic residues" evidence="1">
    <location>
        <begin position="20"/>
        <end position="31"/>
    </location>
</feature>
<organism evidence="4">
    <name type="scientific">Callorhinchus milii</name>
    <name type="common">Ghost shark</name>
    <dbReference type="NCBI Taxonomy" id="7868"/>
    <lineage>
        <taxon>Eukaryota</taxon>
        <taxon>Metazoa</taxon>
        <taxon>Chordata</taxon>
        <taxon>Craniata</taxon>
        <taxon>Vertebrata</taxon>
        <taxon>Chondrichthyes</taxon>
        <taxon>Holocephali</taxon>
        <taxon>Chimaeriformes</taxon>
        <taxon>Callorhinchidae</taxon>
        <taxon>Callorhinchus</taxon>
    </lineage>
</organism>
<dbReference type="EMBL" id="JW861708">
    <property type="protein sequence ID" value="AFO94225.1"/>
    <property type="molecule type" value="mRNA"/>
</dbReference>
<dbReference type="InterPro" id="IPR047473">
    <property type="entry name" value="CBD_RBP1-like"/>
</dbReference>
<reference evidence="4" key="1">
    <citation type="journal article" date="2014" name="Nature">
        <title>Elephant shark genome provides unique insights into gnathostome evolution.</title>
        <authorList>
            <consortium name="International Elephant Shark Genome Sequencing Consortium"/>
            <person name="Venkatesh B."/>
            <person name="Lee A.P."/>
            <person name="Ravi V."/>
            <person name="Maurya A.K."/>
            <person name="Lian M.M."/>
            <person name="Swann J.B."/>
            <person name="Ohta Y."/>
            <person name="Flajnik M.F."/>
            <person name="Sutoh Y."/>
            <person name="Kasahara M."/>
            <person name="Hoon S."/>
            <person name="Gangu V."/>
            <person name="Roy S.W."/>
            <person name="Irimia M."/>
            <person name="Korzh V."/>
            <person name="Kondrychyn I."/>
            <person name="Lim Z.W."/>
            <person name="Tay B.H."/>
            <person name="Tohari S."/>
            <person name="Kong K.W."/>
            <person name="Ho S."/>
            <person name="Lorente-Galdos B."/>
            <person name="Quilez J."/>
            <person name="Marques-Bonet T."/>
            <person name="Raney B.J."/>
            <person name="Ingham P.W."/>
            <person name="Tay A."/>
            <person name="Hillier L.W."/>
            <person name="Minx P."/>
            <person name="Boehm T."/>
            <person name="Wilson R.K."/>
            <person name="Brenner S."/>
            <person name="Warren W.C."/>
        </authorList>
    </citation>
    <scope>NUCLEOTIDE SEQUENCE</scope>
    <source>
        <tissue evidence="4">Testis</tissue>
    </source>
</reference>
<feature type="compositionally biased region" description="Basic and acidic residues" evidence="1">
    <location>
        <begin position="345"/>
        <end position="360"/>
    </location>
</feature>
<feature type="region of interest" description="Disordered" evidence="1">
    <location>
        <begin position="534"/>
        <end position="687"/>
    </location>
</feature>
<feature type="compositionally biased region" description="Acidic residues" evidence="1">
    <location>
        <begin position="41"/>
        <end position="60"/>
    </location>
</feature>
<feature type="domain" description="Tudor-knot" evidence="2">
    <location>
        <begin position="66"/>
        <end position="118"/>
    </location>
</feature>
<dbReference type="PANTHER" id="PTHR13964">
    <property type="entry name" value="RBP-RELATED"/>
    <property type="match status" value="1"/>
</dbReference>
<proteinExistence type="evidence at transcript level"/>
<feature type="compositionally biased region" description="Polar residues" evidence="1">
    <location>
        <begin position="650"/>
        <end position="679"/>
    </location>
</feature>
<dbReference type="FunFam" id="1.25.40.710:FF:000001">
    <property type="entry name" value="Tripeptidyl peptidase 2"/>
    <property type="match status" value="1"/>
</dbReference>
<evidence type="ECO:0000256" key="1">
    <source>
        <dbReference type="SAM" id="MobiDB-lite"/>
    </source>
</evidence>
<dbReference type="Pfam" id="PF12583">
    <property type="entry name" value="TPPII_C"/>
    <property type="match status" value="1"/>
</dbReference>
<feature type="compositionally biased region" description="Basic and acidic residues" evidence="1">
    <location>
        <begin position="139"/>
        <end position="153"/>
    </location>
</feature>
<feature type="compositionally biased region" description="Basic residues" evidence="1">
    <location>
        <begin position="127"/>
        <end position="138"/>
    </location>
</feature>
<dbReference type="GO" id="GO:0000976">
    <property type="term" value="F:transcription cis-regulatory region binding"/>
    <property type="evidence" value="ECO:0007669"/>
    <property type="project" value="TreeGrafter"/>
</dbReference>
<dbReference type="GO" id="GO:0005634">
    <property type="term" value="C:nucleus"/>
    <property type="evidence" value="ECO:0007669"/>
    <property type="project" value="TreeGrafter"/>
</dbReference>
<evidence type="ECO:0000259" key="2">
    <source>
        <dbReference type="Pfam" id="PF11717"/>
    </source>
</evidence>
<dbReference type="InterPro" id="IPR046939">
    <property type="entry name" value="TPPII_C_sf"/>
</dbReference>
<feature type="compositionally biased region" description="Basic and acidic residues" evidence="1">
    <location>
        <begin position="545"/>
        <end position="556"/>
    </location>
</feature>
<dbReference type="InterPro" id="IPR025995">
    <property type="entry name" value="Tudor-knot"/>
</dbReference>